<reference evidence="2 3" key="1">
    <citation type="submission" date="2021-12" db="EMBL/GenBank/DDBJ databases">
        <title>Discovery of the Pendulisporaceae a myxobacterial family with distinct sporulation behavior and unique specialized metabolism.</title>
        <authorList>
            <person name="Garcia R."/>
            <person name="Popoff A."/>
            <person name="Bader C.D."/>
            <person name="Loehr J."/>
            <person name="Walesch S."/>
            <person name="Walt C."/>
            <person name="Boldt J."/>
            <person name="Bunk B."/>
            <person name="Haeckl F.J.F.P.J."/>
            <person name="Gunesch A.P."/>
            <person name="Birkelbach J."/>
            <person name="Nuebel U."/>
            <person name="Pietschmann T."/>
            <person name="Bach T."/>
            <person name="Mueller R."/>
        </authorList>
    </citation>
    <scope>NUCLEOTIDE SEQUENCE [LARGE SCALE GENOMIC DNA]</scope>
    <source>
        <strain evidence="2 3">MSr11954</strain>
    </source>
</reference>
<name>A0ABZ2MBI4_9BACT</name>
<accession>A0ABZ2MBI4</accession>
<evidence type="ECO:0000256" key="1">
    <source>
        <dbReference type="SAM" id="SignalP"/>
    </source>
</evidence>
<proteinExistence type="predicted"/>
<dbReference type="InterPro" id="IPR049806">
    <property type="entry name" value="MasK-like_C"/>
</dbReference>
<feature type="chain" id="PRO_5045113255" evidence="1">
    <location>
        <begin position="22"/>
        <end position="119"/>
    </location>
</feature>
<dbReference type="EMBL" id="CP089984">
    <property type="protein sequence ID" value="WXB19852.1"/>
    <property type="molecule type" value="Genomic_DNA"/>
</dbReference>
<dbReference type="Proteomes" id="UP001370348">
    <property type="component" value="Chromosome"/>
</dbReference>
<dbReference type="RefSeq" id="WP_394829450.1">
    <property type="nucleotide sequence ID" value="NZ_CP089984.1"/>
</dbReference>
<feature type="signal peptide" evidence="1">
    <location>
        <begin position="1"/>
        <end position="21"/>
    </location>
</feature>
<evidence type="ECO:0000313" key="3">
    <source>
        <dbReference type="Proteomes" id="UP001370348"/>
    </source>
</evidence>
<sequence>MILLFGVGVASVSSLAPDALAAGKTATSSPGLSQAVIQKTVRAKFDELQKCYDDLDDQPPLRVEMHFVVGPDGKVKAGYVESVVRPAMAPCVERTMFALTFPRPAGGDVSVVYSVDFKP</sequence>
<protein>
    <submittedName>
        <fullName evidence="2">AgmX/PglI C-terminal domain-containing protein</fullName>
    </submittedName>
</protein>
<dbReference type="NCBIfam" id="NF033768">
    <property type="entry name" value="myxo_SS_tail"/>
    <property type="match status" value="1"/>
</dbReference>
<gene>
    <name evidence="2" type="ORF">LZC94_21835</name>
</gene>
<evidence type="ECO:0000313" key="2">
    <source>
        <dbReference type="EMBL" id="WXB19852.1"/>
    </source>
</evidence>
<keyword evidence="3" id="KW-1185">Reference proteome</keyword>
<keyword evidence="1" id="KW-0732">Signal</keyword>
<organism evidence="2 3">
    <name type="scientific">Pendulispora albinea</name>
    <dbReference type="NCBI Taxonomy" id="2741071"/>
    <lineage>
        <taxon>Bacteria</taxon>
        <taxon>Pseudomonadati</taxon>
        <taxon>Myxococcota</taxon>
        <taxon>Myxococcia</taxon>
        <taxon>Myxococcales</taxon>
        <taxon>Sorangiineae</taxon>
        <taxon>Pendulisporaceae</taxon>
        <taxon>Pendulispora</taxon>
    </lineage>
</organism>